<keyword evidence="9" id="KW-0046">Antibiotic resistance</keyword>
<evidence type="ECO:0000256" key="1">
    <source>
        <dbReference type="ARBA" id="ARBA00004413"/>
    </source>
</evidence>
<dbReference type="PANTHER" id="PTHR42711:SF16">
    <property type="entry name" value="ABC TRANSPORTER ATP-BINDING PROTEIN"/>
    <property type="match status" value="1"/>
</dbReference>
<keyword evidence="13" id="KW-1185">Reference proteome</keyword>
<organism evidence="12 13">
    <name type="scientific">Streptomyces lydicamycinicus</name>
    <dbReference type="NCBI Taxonomy" id="1546107"/>
    <lineage>
        <taxon>Bacteria</taxon>
        <taxon>Bacillati</taxon>
        <taxon>Actinomycetota</taxon>
        <taxon>Actinomycetes</taxon>
        <taxon>Kitasatosporales</taxon>
        <taxon>Streptomycetaceae</taxon>
        <taxon>Streptomyces</taxon>
    </lineage>
</organism>
<reference evidence="12 13" key="2">
    <citation type="journal article" date="2015" name="Stand. Genomic Sci.">
        <title>Draft genome sequence of marine-derived Streptomyces sp. TP-A0598, a producer of anti-MRSA antibiotic lydicamycins.</title>
        <authorList>
            <person name="Komaki H."/>
            <person name="Ichikawa N."/>
            <person name="Hosoyama A."/>
            <person name="Fujita N."/>
            <person name="Igarashi Y."/>
        </authorList>
    </citation>
    <scope>NUCLEOTIDE SEQUENCE [LARGE SCALE GENOMIC DNA]</scope>
    <source>
        <strain evidence="12 13">NBRC 110027</strain>
    </source>
</reference>
<keyword evidence="3" id="KW-0813">Transport</keyword>
<protein>
    <recommendedName>
        <fullName evidence="2">ABC-type xenobiotic transporter</fullName>
        <ecNumber evidence="2">7.6.2.2</ecNumber>
    </recommendedName>
</protein>
<accession>A0A0P4RFN6</accession>
<keyword evidence="8" id="KW-0472">Membrane</keyword>
<dbReference type="Proteomes" id="UP000048965">
    <property type="component" value="Unassembled WGS sequence"/>
</dbReference>
<comment type="subcellular location">
    <subcellularLocation>
        <location evidence="1">Cell membrane</location>
        <topology evidence="1">Peripheral membrane protein</topology>
        <orientation evidence="1">Cytoplasmic side</orientation>
    </subcellularLocation>
</comment>
<dbReference type="FunFam" id="3.40.50.300:FF:000589">
    <property type="entry name" value="ABC transporter, ATP-binding subunit"/>
    <property type="match status" value="1"/>
</dbReference>
<dbReference type="Gene3D" id="3.40.50.300">
    <property type="entry name" value="P-loop containing nucleotide triphosphate hydrolases"/>
    <property type="match status" value="1"/>
</dbReference>
<dbReference type="InterPro" id="IPR017871">
    <property type="entry name" value="ABC_transporter-like_CS"/>
</dbReference>
<dbReference type="InterPro" id="IPR027417">
    <property type="entry name" value="P-loop_NTPase"/>
</dbReference>
<feature type="domain" description="ABC transporter" evidence="11">
    <location>
        <begin position="19"/>
        <end position="244"/>
    </location>
</feature>
<dbReference type="InterPro" id="IPR050763">
    <property type="entry name" value="ABC_transporter_ATP-binding"/>
</dbReference>
<evidence type="ECO:0000313" key="13">
    <source>
        <dbReference type="Proteomes" id="UP000048965"/>
    </source>
</evidence>
<dbReference type="GO" id="GO:0005524">
    <property type="term" value="F:ATP binding"/>
    <property type="evidence" value="ECO:0007669"/>
    <property type="project" value="UniProtKB-KW"/>
</dbReference>
<evidence type="ECO:0000256" key="6">
    <source>
        <dbReference type="ARBA" id="ARBA00022840"/>
    </source>
</evidence>
<dbReference type="GO" id="GO:0016887">
    <property type="term" value="F:ATP hydrolysis activity"/>
    <property type="evidence" value="ECO:0007669"/>
    <property type="project" value="InterPro"/>
</dbReference>
<evidence type="ECO:0000256" key="8">
    <source>
        <dbReference type="ARBA" id="ARBA00023136"/>
    </source>
</evidence>
<evidence type="ECO:0000256" key="5">
    <source>
        <dbReference type="ARBA" id="ARBA00022741"/>
    </source>
</evidence>
<comment type="similarity">
    <text evidence="10">Belongs to the ABC transporter superfamily. Drug exporter-1 (DrugE1) (TC 3.A.1.105) family.</text>
</comment>
<dbReference type="PROSITE" id="PS00211">
    <property type="entry name" value="ABC_TRANSPORTER_1"/>
    <property type="match status" value="1"/>
</dbReference>
<evidence type="ECO:0000256" key="9">
    <source>
        <dbReference type="ARBA" id="ARBA00023251"/>
    </source>
</evidence>
<dbReference type="EMBL" id="BBNO01000011">
    <property type="protein sequence ID" value="GAO12553.1"/>
    <property type="molecule type" value="Genomic_DNA"/>
</dbReference>
<dbReference type="SMART" id="SM00382">
    <property type="entry name" value="AAA"/>
    <property type="match status" value="1"/>
</dbReference>
<dbReference type="PROSITE" id="PS50893">
    <property type="entry name" value="ABC_TRANSPORTER_2"/>
    <property type="match status" value="1"/>
</dbReference>
<keyword evidence="6 12" id="KW-0067">ATP-binding</keyword>
<dbReference type="AlphaFoldDB" id="A0A0P4RFN6"/>
<gene>
    <name evidence="12" type="ORF">TPA0598_11_01140</name>
</gene>
<proteinExistence type="inferred from homology"/>
<keyword evidence="5" id="KW-0547">Nucleotide-binding</keyword>
<dbReference type="RefSeq" id="WP_042161691.1">
    <property type="nucleotide sequence ID" value="NZ_BBNO01000011.1"/>
</dbReference>
<dbReference type="InterPro" id="IPR003593">
    <property type="entry name" value="AAA+_ATPase"/>
</dbReference>
<keyword evidence="7" id="KW-1278">Translocase</keyword>
<keyword evidence="4" id="KW-1003">Cell membrane</keyword>
<evidence type="ECO:0000259" key="11">
    <source>
        <dbReference type="PROSITE" id="PS50893"/>
    </source>
</evidence>
<dbReference type="Pfam" id="PF00005">
    <property type="entry name" value="ABC_tran"/>
    <property type="match status" value="1"/>
</dbReference>
<dbReference type="EC" id="7.6.2.2" evidence="2"/>
<evidence type="ECO:0000256" key="3">
    <source>
        <dbReference type="ARBA" id="ARBA00022448"/>
    </source>
</evidence>
<evidence type="ECO:0000256" key="4">
    <source>
        <dbReference type="ARBA" id="ARBA00022475"/>
    </source>
</evidence>
<dbReference type="OrthoDB" id="9804819at2"/>
<dbReference type="InterPro" id="IPR003439">
    <property type="entry name" value="ABC_transporter-like_ATP-bd"/>
</dbReference>
<name>A0A0P4RFN6_9ACTN</name>
<dbReference type="GO" id="GO:0005886">
    <property type="term" value="C:plasma membrane"/>
    <property type="evidence" value="ECO:0007669"/>
    <property type="project" value="UniProtKB-SubCell"/>
</dbReference>
<dbReference type="PANTHER" id="PTHR42711">
    <property type="entry name" value="ABC TRANSPORTER ATP-BINDING PROTEIN"/>
    <property type="match status" value="1"/>
</dbReference>
<comment type="caution">
    <text evidence="12">The sequence shown here is derived from an EMBL/GenBank/DDBJ whole genome shotgun (WGS) entry which is preliminary data.</text>
</comment>
<evidence type="ECO:0000256" key="2">
    <source>
        <dbReference type="ARBA" id="ARBA00012191"/>
    </source>
</evidence>
<dbReference type="CDD" id="cd03230">
    <property type="entry name" value="ABC_DR_subfamily_A"/>
    <property type="match status" value="1"/>
</dbReference>
<evidence type="ECO:0000313" key="12">
    <source>
        <dbReference type="EMBL" id="GAO12553.1"/>
    </source>
</evidence>
<reference evidence="13" key="1">
    <citation type="submission" date="2014-09" db="EMBL/GenBank/DDBJ databases">
        <title>Whole genome shotgun sequence of Streptomyces sp. NBRC 110027.</title>
        <authorList>
            <person name="Komaki H."/>
            <person name="Ichikawa N."/>
            <person name="Katano-Makiyama Y."/>
            <person name="Hosoyama A."/>
            <person name="Hashimoto M."/>
            <person name="Uohara A."/>
            <person name="Kitahashi Y."/>
            <person name="Ohji S."/>
            <person name="Kimura A."/>
            <person name="Yamazoe A."/>
            <person name="Igarashi Y."/>
            <person name="Fujita N."/>
        </authorList>
    </citation>
    <scope>NUCLEOTIDE SEQUENCE [LARGE SCALE GENOMIC DNA]</scope>
    <source>
        <strain evidence="13">NBRC 110027</strain>
    </source>
</reference>
<dbReference type="SUPFAM" id="SSF52540">
    <property type="entry name" value="P-loop containing nucleoside triphosphate hydrolases"/>
    <property type="match status" value="1"/>
</dbReference>
<evidence type="ECO:0000256" key="7">
    <source>
        <dbReference type="ARBA" id="ARBA00022967"/>
    </source>
</evidence>
<dbReference type="GO" id="GO:0008559">
    <property type="term" value="F:ABC-type xenobiotic transporter activity"/>
    <property type="evidence" value="ECO:0007669"/>
    <property type="project" value="UniProtKB-EC"/>
</dbReference>
<evidence type="ECO:0000256" key="10">
    <source>
        <dbReference type="ARBA" id="ARBA00049985"/>
    </source>
</evidence>
<dbReference type="GO" id="GO:0046677">
    <property type="term" value="P:response to antibiotic"/>
    <property type="evidence" value="ECO:0007669"/>
    <property type="project" value="UniProtKB-KW"/>
</dbReference>
<sequence>MPSTSPGGDPRPPGREPAVEITGLVKRYGTKTAVDGLDLTVARGAVTAVLGPNGAGKTTTVETCEGYRRPDAGRVRVLGLDPVADAAALRPRIGVMLQSGGVYAGARAEEMLRHTATLHAHPLDVGALIDRLGLGSCGRTPYRRLSGGQQQRLALAMAVVGRPELVFLDEPTAGLDPQARHATWDLVRELRADGVSTVLTTHFMDEAEQLADDVAIIDGGRVIAQGSPDALCRGGAENSLRFTGRPGLDLASLLKALPADSAATEPASGVYRVHGKVNPQLLATVASWCAQNGVMPDAIAVERHTLEDVFLELTGKELRA</sequence>